<evidence type="ECO:0000313" key="3">
    <source>
        <dbReference type="EMBL" id="SDD43796.1"/>
    </source>
</evidence>
<accession>A0A1G6USV9</accession>
<feature type="chain" id="PRO_5009240356" evidence="2">
    <location>
        <begin position="23"/>
        <end position="305"/>
    </location>
</feature>
<organism evidence="3 4">
    <name type="scientific">Auraticoccus monumenti</name>
    <dbReference type="NCBI Taxonomy" id="675864"/>
    <lineage>
        <taxon>Bacteria</taxon>
        <taxon>Bacillati</taxon>
        <taxon>Actinomycetota</taxon>
        <taxon>Actinomycetes</taxon>
        <taxon>Propionibacteriales</taxon>
        <taxon>Propionibacteriaceae</taxon>
        <taxon>Auraticoccus</taxon>
    </lineage>
</organism>
<feature type="region of interest" description="Disordered" evidence="1">
    <location>
        <begin position="24"/>
        <end position="45"/>
    </location>
</feature>
<keyword evidence="4" id="KW-1185">Reference proteome</keyword>
<dbReference type="Proteomes" id="UP000198546">
    <property type="component" value="Chromosome i"/>
</dbReference>
<name>A0A1G6USV9_9ACTN</name>
<protein>
    <submittedName>
        <fullName evidence="3">Uncharacterized protein</fullName>
    </submittedName>
</protein>
<dbReference type="AlphaFoldDB" id="A0A1G6USV9"/>
<evidence type="ECO:0000313" key="4">
    <source>
        <dbReference type="Proteomes" id="UP000198546"/>
    </source>
</evidence>
<evidence type="ECO:0000256" key="2">
    <source>
        <dbReference type="SAM" id="SignalP"/>
    </source>
</evidence>
<reference evidence="3 4" key="1">
    <citation type="submission" date="2016-10" db="EMBL/GenBank/DDBJ databases">
        <authorList>
            <person name="de Groot N.N."/>
        </authorList>
    </citation>
    <scope>NUCLEOTIDE SEQUENCE [LARGE SCALE GENOMIC DNA]</scope>
    <source>
        <strain evidence="3 4">MON 2.2</strain>
    </source>
</reference>
<proteinExistence type="predicted"/>
<dbReference type="OrthoDB" id="166978at2"/>
<dbReference type="RefSeq" id="WP_090591127.1">
    <property type="nucleotide sequence ID" value="NZ_LT629688.1"/>
</dbReference>
<dbReference type="PROSITE" id="PS51257">
    <property type="entry name" value="PROKAR_LIPOPROTEIN"/>
    <property type="match status" value="1"/>
</dbReference>
<feature type="signal peptide" evidence="2">
    <location>
        <begin position="1"/>
        <end position="22"/>
    </location>
</feature>
<dbReference type="EMBL" id="LT629688">
    <property type="protein sequence ID" value="SDD43796.1"/>
    <property type="molecule type" value="Genomic_DNA"/>
</dbReference>
<gene>
    <name evidence="3" type="ORF">SAMN04489747_0947</name>
</gene>
<keyword evidence="2" id="KW-0732">Signal</keyword>
<evidence type="ECO:0000256" key="1">
    <source>
        <dbReference type="SAM" id="MobiDB-lite"/>
    </source>
</evidence>
<dbReference type="STRING" id="675864.SAMN04489747_0947"/>
<sequence>MRIKAALGVIAAASMVVTGCSADASQQAPPAATPTSSSSSPSPSRLAATAFDVGGHLVDDYQEFDGAVGDLCESKRMKDEQEIRLIGAGDELTSIVNAGRVDEDYACAFRFYFGAVPSGSYEIEISEGVAASISVGASMEPLQIRLPAAWSDDELAYLEWADVVADSDEAASTVAAAREACDNIANSDQENAIAGLVDEATDETRAAVKYLCPEHEEVLEVADRSFGQGSYKVRTQGSRDEDDVIQPGTYRTRDGVEDCYWERVEDNGEIRSNELVGYAPEGVEITLLDTGGGFSSERCGVWYRQ</sequence>